<dbReference type="Proteomes" id="UP000664859">
    <property type="component" value="Unassembled WGS sequence"/>
</dbReference>
<dbReference type="Gene3D" id="3.40.50.300">
    <property type="entry name" value="P-loop containing nucleotide triphosphate hydrolases"/>
    <property type="match status" value="1"/>
</dbReference>
<organism evidence="1 2">
    <name type="scientific">Tribonema minus</name>
    <dbReference type="NCBI Taxonomy" id="303371"/>
    <lineage>
        <taxon>Eukaryota</taxon>
        <taxon>Sar</taxon>
        <taxon>Stramenopiles</taxon>
        <taxon>Ochrophyta</taxon>
        <taxon>PX clade</taxon>
        <taxon>Xanthophyceae</taxon>
        <taxon>Tribonematales</taxon>
        <taxon>Tribonemataceae</taxon>
        <taxon>Tribonema</taxon>
    </lineage>
</organism>
<sequence length="336" mass="37858">MRRVLLMQFELLPTVFKRDMSDAPAGALLHRVAGARHAPADISDTTSTEVLRQATSASPLFDRVFERSRLDDLLRSTPQRITVMLGPRSCGKIKLVVEHLKQEKYRNCACYVDCRRVVGGYNAEAFAEIFAAQALPPLVHGLPKHELQRFAARLSAMQDMSKFDAKPPAVEGAAKLASVFGFYLEFLEAWQRLPLSLDRPKWPVLVIDAADMIARWKDESEVQQLINFLATVMTRDSRAHVLLMASAHSGWFQTWMGENFRCSLWRSEVVGNFSEDVARAFLERRLAIETQSCDVPPAVLSDDDWKRVYNVSALTFSSSLSCTLSDLCMVMTLLLQ</sequence>
<reference evidence="1" key="1">
    <citation type="submission" date="2021-02" db="EMBL/GenBank/DDBJ databases">
        <title>First Annotated Genome of the Yellow-green Alga Tribonema minus.</title>
        <authorList>
            <person name="Mahan K.M."/>
        </authorList>
    </citation>
    <scope>NUCLEOTIDE SEQUENCE</scope>
    <source>
        <strain evidence="1">UTEX B ZZ1240</strain>
    </source>
</reference>
<evidence type="ECO:0000313" key="2">
    <source>
        <dbReference type="Proteomes" id="UP000664859"/>
    </source>
</evidence>
<gene>
    <name evidence="1" type="ORF">JKP88DRAFT_243172</name>
</gene>
<dbReference type="EMBL" id="JAFCMP010000046">
    <property type="protein sequence ID" value="KAG5189658.1"/>
    <property type="molecule type" value="Genomic_DNA"/>
</dbReference>
<dbReference type="InterPro" id="IPR051667">
    <property type="entry name" value="Archaeal_ATPase_domain"/>
</dbReference>
<protein>
    <recommendedName>
        <fullName evidence="3">ATPase domain-containing protein</fullName>
    </recommendedName>
</protein>
<evidence type="ECO:0008006" key="3">
    <source>
        <dbReference type="Google" id="ProtNLM"/>
    </source>
</evidence>
<dbReference type="AlphaFoldDB" id="A0A835ZAV0"/>
<accession>A0A835ZAV0</accession>
<proteinExistence type="predicted"/>
<dbReference type="InterPro" id="IPR027417">
    <property type="entry name" value="P-loop_NTPase"/>
</dbReference>
<name>A0A835ZAV0_9STRA</name>
<dbReference type="PANTHER" id="PTHR37096">
    <property type="entry name" value="YALI0E33429P"/>
    <property type="match status" value="1"/>
</dbReference>
<keyword evidence="2" id="KW-1185">Reference proteome</keyword>
<dbReference type="SUPFAM" id="SSF52540">
    <property type="entry name" value="P-loop containing nucleoside triphosphate hydrolases"/>
    <property type="match status" value="1"/>
</dbReference>
<dbReference type="PANTHER" id="PTHR37096:SF1">
    <property type="entry name" value="AAA+ ATPASE DOMAIN-CONTAINING PROTEIN"/>
    <property type="match status" value="1"/>
</dbReference>
<evidence type="ECO:0000313" key="1">
    <source>
        <dbReference type="EMBL" id="KAG5189658.1"/>
    </source>
</evidence>
<comment type="caution">
    <text evidence="1">The sequence shown here is derived from an EMBL/GenBank/DDBJ whole genome shotgun (WGS) entry which is preliminary data.</text>
</comment>